<evidence type="ECO:0000256" key="2">
    <source>
        <dbReference type="ARBA" id="ARBA00022475"/>
    </source>
</evidence>
<dbReference type="Gene3D" id="3.30.450.20">
    <property type="entry name" value="PAS domain"/>
    <property type="match status" value="1"/>
</dbReference>
<comment type="subcellular location">
    <subcellularLocation>
        <location evidence="1">Cell membrane</location>
        <topology evidence="1">Multi-pass membrane protein</topology>
    </subcellularLocation>
</comment>
<feature type="domain" description="Cache" evidence="7">
    <location>
        <begin position="87"/>
        <end position="283"/>
    </location>
</feature>
<keyword evidence="4 6" id="KW-1133">Transmembrane helix</keyword>
<dbReference type="Pfam" id="PF02743">
    <property type="entry name" value="dCache_1"/>
    <property type="match status" value="1"/>
</dbReference>
<accession>A0A060HLB0</accession>
<sequence>MLSSKSRNLAAYSIAVALAIIILAAAGTASISALEQKIMEKEASDIRTLAIATEGKLSTVASLMEATGGLPQVAGAPHASQITTELHGVPENVDAEKRQVAQSILSKSQDIEAIAFILPDGEMYIEEPFYRQMNLTRTNFAFRDYFQGAVNSGSTYLGEVYISASSGASASAVAVPIASGGELKGLWIGLVHLQNLDRFAKDMFEGDDGRRFTYADQHGHEVVYSNEIVSALEGAGKPLADMDVYKKAISGESGVAVESIGGKEMLVAYHPVRAPGTTWAVFSIQPYESIIKPVQDLRTQVYSAIAIAAAVGVALAIVVVAKKS</sequence>
<dbReference type="HOGENOM" id="CLU_846223_0_0_2"/>
<dbReference type="Proteomes" id="UP000027093">
    <property type="component" value="Chromosome"/>
</dbReference>
<evidence type="ECO:0000256" key="1">
    <source>
        <dbReference type="ARBA" id="ARBA00004651"/>
    </source>
</evidence>
<evidence type="ECO:0000313" key="8">
    <source>
        <dbReference type="EMBL" id="AIC14376.1"/>
    </source>
</evidence>
<evidence type="ECO:0000256" key="3">
    <source>
        <dbReference type="ARBA" id="ARBA00022692"/>
    </source>
</evidence>
<gene>
    <name evidence="8" type="ORF">NVIE_001930</name>
</gene>
<dbReference type="EMBL" id="CP007536">
    <property type="protein sequence ID" value="AIC14376.1"/>
    <property type="molecule type" value="Genomic_DNA"/>
</dbReference>
<dbReference type="KEGG" id="nvn:NVIE_001930"/>
<keyword evidence="2" id="KW-1003">Cell membrane</keyword>
<evidence type="ECO:0000313" key="9">
    <source>
        <dbReference type="Proteomes" id="UP000027093"/>
    </source>
</evidence>
<keyword evidence="9" id="KW-1185">Reference proteome</keyword>
<feature type="transmembrane region" description="Helical" evidence="6">
    <location>
        <begin position="301"/>
        <end position="321"/>
    </location>
</feature>
<evidence type="ECO:0000256" key="4">
    <source>
        <dbReference type="ARBA" id="ARBA00022989"/>
    </source>
</evidence>
<name>A0A060HLB0_9ARCH</name>
<organism evidence="8 9">
    <name type="scientific">Nitrososphaera viennensis EN76</name>
    <dbReference type="NCBI Taxonomy" id="926571"/>
    <lineage>
        <taxon>Archaea</taxon>
        <taxon>Nitrososphaerota</taxon>
        <taxon>Nitrososphaeria</taxon>
        <taxon>Nitrososphaerales</taxon>
        <taxon>Nitrososphaeraceae</taxon>
        <taxon>Nitrososphaera</taxon>
    </lineage>
</organism>
<reference evidence="8 9" key="1">
    <citation type="journal article" date="2014" name="Int. J. Syst. Evol. Microbiol.">
        <title>Nitrososphaera viennensis gen. nov., sp. nov., an aerobic and mesophilic, ammonia-oxidizing archaeon from soil and a member of the archaeal phylum Thaumarchaeota.</title>
        <authorList>
            <person name="Stieglmeier M."/>
            <person name="Klingl A."/>
            <person name="Alves R.J."/>
            <person name="Rittmann S.K."/>
            <person name="Melcher M."/>
            <person name="Leisch N."/>
            <person name="Schleper C."/>
        </authorList>
    </citation>
    <scope>NUCLEOTIDE SEQUENCE [LARGE SCALE GENOMIC DNA]</scope>
    <source>
        <strain evidence="8">EN76</strain>
    </source>
</reference>
<dbReference type="AlphaFoldDB" id="A0A060HLB0"/>
<dbReference type="InterPro" id="IPR029151">
    <property type="entry name" value="Sensor-like_sf"/>
</dbReference>
<keyword evidence="5 6" id="KW-0472">Membrane</keyword>
<keyword evidence="3 6" id="KW-0812">Transmembrane</keyword>
<evidence type="ECO:0000259" key="7">
    <source>
        <dbReference type="Pfam" id="PF02743"/>
    </source>
</evidence>
<dbReference type="InterPro" id="IPR033479">
    <property type="entry name" value="dCache_1"/>
</dbReference>
<dbReference type="SUPFAM" id="SSF103190">
    <property type="entry name" value="Sensory domain-like"/>
    <property type="match status" value="1"/>
</dbReference>
<dbReference type="GO" id="GO:0005886">
    <property type="term" value="C:plasma membrane"/>
    <property type="evidence" value="ECO:0007669"/>
    <property type="project" value="UniProtKB-SubCell"/>
</dbReference>
<evidence type="ECO:0000256" key="5">
    <source>
        <dbReference type="ARBA" id="ARBA00023136"/>
    </source>
</evidence>
<proteinExistence type="predicted"/>
<evidence type="ECO:0000256" key="6">
    <source>
        <dbReference type="SAM" id="Phobius"/>
    </source>
</evidence>
<protein>
    <submittedName>
        <fullName evidence="8">Putative sensor protein</fullName>
    </submittedName>
</protein>